<gene>
    <name evidence="1" type="ORF">H9841_11780</name>
</gene>
<reference evidence="1" key="1">
    <citation type="journal article" date="2021" name="PeerJ">
        <title>Extensive microbial diversity within the chicken gut microbiome revealed by metagenomics and culture.</title>
        <authorList>
            <person name="Gilroy R."/>
            <person name="Ravi A."/>
            <person name="Getino M."/>
            <person name="Pursley I."/>
            <person name="Horton D.L."/>
            <person name="Alikhan N.F."/>
            <person name="Baker D."/>
            <person name="Gharbi K."/>
            <person name="Hall N."/>
            <person name="Watson M."/>
            <person name="Adriaenssens E.M."/>
            <person name="Foster-Nyarko E."/>
            <person name="Jarju S."/>
            <person name="Secka A."/>
            <person name="Antonio M."/>
            <person name="Oren A."/>
            <person name="Chaudhuri R.R."/>
            <person name="La Ragione R."/>
            <person name="Hildebrand F."/>
            <person name="Pallen M.J."/>
        </authorList>
    </citation>
    <scope>NUCLEOTIDE SEQUENCE</scope>
    <source>
        <strain evidence="1">ChiBcec16_6824</strain>
    </source>
</reference>
<comment type="caution">
    <text evidence="1">The sequence shown here is derived from an EMBL/GenBank/DDBJ whole genome shotgun (WGS) entry which is preliminary data.</text>
</comment>
<accession>A0A9D2BZV6</accession>
<reference evidence="1" key="2">
    <citation type="submission" date="2021-04" db="EMBL/GenBank/DDBJ databases">
        <authorList>
            <person name="Gilroy R."/>
        </authorList>
    </citation>
    <scope>NUCLEOTIDE SEQUENCE</scope>
    <source>
        <strain evidence="1">ChiBcec16_6824</strain>
    </source>
</reference>
<name>A0A9D2BZV6_9FIRM</name>
<evidence type="ECO:0000313" key="1">
    <source>
        <dbReference type="EMBL" id="HIY22564.1"/>
    </source>
</evidence>
<protein>
    <recommendedName>
        <fullName evidence="3">S-layer homology domain-containing protein</fullName>
    </recommendedName>
</protein>
<feature type="non-terminal residue" evidence="1">
    <location>
        <position position="1"/>
    </location>
</feature>
<organism evidence="1 2">
    <name type="scientific">Candidatus Flavonifractor merdigallinarum</name>
    <dbReference type="NCBI Taxonomy" id="2838589"/>
    <lineage>
        <taxon>Bacteria</taxon>
        <taxon>Bacillati</taxon>
        <taxon>Bacillota</taxon>
        <taxon>Clostridia</taxon>
        <taxon>Eubacteriales</taxon>
        <taxon>Oscillospiraceae</taxon>
        <taxon>Flavonifractor</taxon>
    </lineage>
</organism>
<proteinExistence type="predicted"/>
<dbReference type="Proteomes" id="UP000823868">
    <property type="component" value="Unassembled WGS sequence"/>
</dbReference>
<sequence length="1419" mass="148485">SFNPDGVLTGTAAAKMVLCALGYKPEFEGIGGANWELATNTLATKVKLYDGLTNLNPSETISRDNVAQLLYNGVQANEVEYRNLQGDYSGTLYAQPVNGVDNNSTMLYVRFGVVKVEGVVVANEVFGLGSTATPAGKARFADANTYRTDAGQQNNYNGVYPVSIPNEYVGQRVVIYVKFPNALAPNAAESTVIGEPILSAKNTVVSTGDRLKDTDAVKSFLRDNNLSIGTESATPTVAGTYYQGVKTLTKGESGWNNGVRPTLDNGVSTVAGKKLTFIDHTGDGTVDYIITENPTLAQVTVYNETNKELTIAGEGSLAFKEIANPESVAKGDMVLYVKYDDTFYLSKPETVTGAVTAYISGTPAKVTMDSKNYTASANGLTKTGTTLETLDAGQSLIGNSYTFYLDAYGNVVAKELYEETFGNYALVVDSAAGDASGSVLANSGEVKLMLNDGTTAVYKVNMLASAGQFKDITASTDSDKESAMADKLGKDGTKDLVGHIVTYVVDGSNVTIGDLSKNANYSTVYGTSTQEVKRATASYTIGTTNVIVNDNTLFYVMSDTNGDKKADRYSLIQGLKNVPVGAITGATVTGAAYQIRTVDGHTTNTAKAVVVWDGSNSFKGSREFVYIIGNYTQTQDQIKNNIYEYPAVFASGEKTSILVKNGTSATDETNGNASVTIKSGNIYEYRMNGDYAELFITTNTLNGYVTSQVNGKSMEVRLGTNGSDTYKKTHTLGTTVINVEDSSNVYVMDNEPTDAMSVAYGLNTDGYVSLIFVRDSDVHFRTVTNWTLSTLNINGVDVPSKGTIQVANGFDLTVKAAGGAALASGSKNLVAWADYDGSSAKDEYLKGDISSTTGAGTITMPANGVVKIGSVVGTEFNPSNEPTETVGGSTTPTGEYTVTFYSSEWSGKSFFVNGKAATINTAMGMSTFTVKNTDTVTISGFSITKEGSTMTVADGVVATTDMRAGTVSFKVSSNVTLYKASTITEVGGTTPETPADIASNITSVNLTLQTADGTKVEGGKVTQAKLNASNYLEVKVALPEGYTSSKTAVVTWVSNNISNSVSDMQPGSTTKGVYTGANNSALNTTLGVAENVTLNITLEVSAITEKPVTYKLPSGYTLDGTGTNTQKLDTAAAGNLEFKLMGVPAYAAKVDVSYTVTGTNLDSTKTYTASGLAVSNLQITVPSVKATGDVVVTVTEVKVTDVKAEIKLADGVPASLIAFHGGAQAMTVGSAKKLANMDATLPTNVNKATVSYTVTGATGSKLTGTFDVDSSAASNKGWITDDFTPTGDQAVVVTIDSVTYTEAKNAAIKTTALGTVDTGKTITVGVKTVPSIKLQKSGDTYTNAEALTITLTPGAAWSANGVKIQLSGATNGSIADSANVVSTATGGADSSPVEITFQAGELTFNDLSKTIQFVVEDNP</sequence>
<dbReference type="EMBL" id="DXDX01000215">
    <property type="protein sequence ID" value="HIY22564.1"/>
    <property type="molecule type" value="Genomic_DNA"/>
</dbReference>
<evidence type="ECO:0000313" key="2">
    <source>
        <dbReference type="Proteomes" id="UP000823868"/>
    </source>
</evidence>
<evidence type="ECO:0008006" key="3">
    <source>
        <dbReference type="Google" id="ProtNLM"/>
    </source>
</evidence>